<protein>
    <submittedName>
        <fullName evidence="1">HEPN domain-containing protein</fullName>
    </submittedName>
</protein>
<dbReference type="AlphaFoldDB" id="A0A851HS88"/>
<reference evidence="1 2" key="1">
    <citation type="submission" date="2020-03" db="EMBL/GenBank/DDBJ databases">
        <title>Metagenomic, metatranscriptomic, and metabolomic analyses revealed the key microbes and metabolic features during the fermentation of ganjang, Korean traditional soy sauce.</title>
        <authorList>
            <person name="Chun B.H."/>
            <person name="Jeon C.O."/>
        </authorList>
    </citation>
    <scope>NUCLEOTIDE SEQUENCE [LARGE SCALE GENOMIC DNA]</scope>
    <source>
        <strain evidence="1 2">KG14</strain>
    </source>
</reference>
<keyword evidence="2" id="KW-1185">Reference proteome</keyword>
<organism evidence="1 2">
    <name type="scientific">Marinobacter adhaerens</name>
    <dbReference type="NCBI Taxonomy" id="1033846"/>
    <lineage>
        <taxon>Bacteria</taxon>
        <taxon>Pseudomonadati</taxon>
        <taxon>Pseudomonadota</taxon>
        <taxon>Gammaproteobacteria</taxon>
        <taxon>Pseudomonadales</taxon>
        <taxon>Marinobacteraceae</taxon>
        <taxon>Marinobacter</taxon>
    </lineage>
</organism>
<sequence>MSERRLSYIYSFKCGDELEHFDKLPDYEQANIERYIVQVISDSFVKPADEDYVTARLLAKKGMHRAFFWAACQALEKYLKAFLLMRGASVNRFRGHPIADLYSEACSVDAELLTVDTSFHPAIKIHQNVSESIEGLSVAQFINGIEMQGSPDNRYNSFGVNFNTGYLFALDSFVFGLRQRIGVPPIEETLRKFDQDLVEGFNLYNPWFAPVHVDLAEVPNKDFNLRISGSVPTLDILTGPYAPNGSRFVLRWLDKKMKLPRKTKQHLSKG</sequence>
<proteinExistence type="predicted"/>
<dbReference type="SUPFAM" id="SSF81593">
    <property type="entry name" value="Nucleotidyltransferase substrate binding subunit/domain"/>
    <property type="match status" value="1"/>
</dbReference>
<gene>
    <name evidence="1" type="ORF">HLV39_02230</name>
</gene>
<evidence type="ECO:0000313" key="2">
    <source>
        <dbReference type="Proteomes" id="UP000536442"/>
    </source>
</evidence>
<name>A0A851HS88_9GAMM</name>
<evidence type="ECO:0000313" key="1">
    <source>
        <dbReference type="EMBL" id="NWN90316.1"/>
    </source>
</evidence>
<dbReference type="Gene3D" id="1.20.120.330">
    <property type="entry name" value="Nucleotidyltransferases domain 2"/>
    <property type="match status" value="1"/>
</dbReference>
<accession>A0A851HS88</accession>
<comment type="caution">
    <text evidence="1">The sequence shown here is derived from an EMBL/GenBank/DDBJ whole genome shotgun (WGS) entry which is preliminary data.</text>
</comment>
<dbReference type="Proteomes" id="UP000536442">
    <property type="component" value="Unassembled WGS sequence"/>
</dbReference>
<dbReference type="EMBL" id="JABEVQ010000001">
    <property type="protein sequence ID" value="NWN90316.1"/>
    <property type="molecule type" value="Genomic_DNA"/>
</dbReference>